<evidence type="ECO:0000256" key="1">
    <source>
        <dbReference type="SAM" id="MobiDB-lite"/>
    </source>
</evidence>
<dbReference type="NCBIfam" id="TIGR03805">
    <property type="entry name" value="beta_helix_1"/>
    <property type="match status" value="1"/>
</dbReference>
<dbReference type="InterPro" id="IPR011050">
    <property type="entry name" value="Pectin_lyase_fold/virulence"/>
</dbReference>
<dbReference type="InterPro" id="IPR022442">
    <property type="entry name" value="SO_2930-like_dom"/>
</dbReference>
<dbReference type="EMBL" id="ARYJ01000005">
    <property type="protein sequence ID" value="KCZ88759.1"/>
    <property type="molecule type" value="Genomic_DNA"/>
</dbReference>
<dbReference type="Pfam" id="PF13229">
    <property type="entry name" value="Beta_helix"/>
    <property type="match status" value="1"/>
</dbReference>
<accession>A0A059FDR0</accession>
<dbReference type="eggNOG" id="COG5434">
    <property type="taxonomic scope" value="Bacteria"/>
</dbReference>
<dbReference type="InterPro" id="IPR006626">
    <property type="entry name" value="PbH1"/>
</dbReference>
<protein>
    <submittedName>
        <fullName evidence="4">Putative lipoprotein</fullName>
    </submittedName>
</protein>
<dbReference type="SMART" id="SM00710">
    <property type="entry name" value="PbH1"/>
    <property type="match status" value="7"/>
</dbReference>
<dbReference type="SUPFAM" id="SSF51126">
    <property type="entry name" value="Pectin lyase-like"/>
    <property type="match status" value="1"/>
</dbReference>
<dbReference type="InterPro" id="IPR039448">
    <property type="entry name" value="Beta_helix"/>
</dbReference>
<dbReference type="PATRIC" id="fig|1280952.3.peg.2064"/>
<dbReference type="AlphaFoldDB" id="A0A059FDR0"/>
<dbReference type="Gene3D" id="2.160.20.10">
    <property type="entry name" value="Single-stranded right-handed beta-helix, Pectin lyase-like"/>
    <property type="match status" value="1"/>
</dbReference>
<keyword evidence="2" id="KW-0732">Signal</keyword>
<dbReference type="InterPro" id="IPR022441">
    <property type="entry name" value="Para_beta_helix_rpt-2"/>
</dbReference>
<dbReference type="Proteomes" id="UP000024816">
    <property type="component" value="Unassembled WGS sequence"/>
</dbReference>
<name>A0A059FDR0_9PROT</name>
<sequence length="420" mass="44195">MRPIILAAAIAAILAPAACSKKEAPAPETGPGAELPQDGMTHVSAEGNFAENLQLALIEAEPGETIVMPEGTFEFTTGLSLDVDGVTLAGAGQGKTILDFAGQTGAGEGLLVTADDVVLTDFGIRDTKGDGIKSKDSDRITYQYLTVEWSGEPDETNGAYGIYPVESTDVLVQNCTVRGASDAGIYVGQSQNIIVRDSVAEYNVAGIEIENSSYADVYGNIARHNAGGILVFDLPDLPVMGGHSTRVYDNDIVENNTKNFAPVGNIVAGVPSGTGLIVMANSDVYVSGNRFKDNRSVHVMLTAYTEPFTDENYNPLLNDITIAGNTYEGGLDDPQGMLTPIAAALGGQLPAIMTDGVTRWDGGEDQTVNLVINEAPEVGFINIGLGEYPINPANMRPSMDRPASTPVAERDPVVLPQDKS</sequence>
<dbReference type="InterPro" id="IPR012334">
    <property type="entry name" value="Pectin_lyas_fold"/>
</dbReference>
<evidence type="ECO:0000313" key="5">
    <source>
        <dbReference type="Proteomes" id="UP000024816"/>
    </source>
</evidence>
<keyword evidence="5" id="KW-1185">Reference proteome</keyword>
<reference evidence="4 5" key="1">
    <citation type="journal article" date="2014" name="Antonie Van Leeuwenhoek">
        <title>Hyphomonas beringensis sp. nov. and Hyphomonas chukchiensis sp. nov., isolated from surface seawater of the Bering Sea and Chukchi Sea.</title>
        <authorList>
            <person name="Li C."/>
            <person name="Lai Q."/>
            <person name="Li G."/>
            <person name="Dong C."/>
            <person name="Wang J."/>
            <person name="Liao Y."/>
            <person name="Shao Z."/>
        </authorList>
    </citation>
    <scope>NUCLEOTIDE SEQUENCE [LARGE SCALE GENOMIC DNA]</scope>
    <source>
        <strain evidence="4 5">VP2</strain>
    </source>
</reference>
<evidence type="ECO:0000256" key="2">
    <source>
        <dbReference type="SAM" id="SignalP"/>
    </source>
</evidence>
<gene>
    <name evidence="4" type="ORF">HJA_10329</name>
</gene>
<proteinExistence type="predicted"/>
<keyword evidence="4" id="KW-0449">Lipoprotein</keyword>
<feature type="signal peptide" evidence="2">
    <location>
        <begin position="1"/>
        <end position="17"/>
    </location>
</feature>
<dbReference type="RefSeq" id="WP_035581692.1">
    <property type="nucleotide sequence ID" value="NZ_ARYJ01000005.1"/>
</dbReference>
<dbReference type="NCBIfam" id="TIGR03804">
    <property type="entry name" value="para_beta_helix"/>
    <property type="match status" value="1"/>
</dbReference>
<dbReference type="OrthoDB" id="338827at2"/>
<feature type="compositionally biased region" description="Basic and acidic residues" evidence="1">
    <location>
        <begin position="408"/>
        <end position="420"/>
    </location>
</feature>
<comment type="caution">
    <text evidence="4">The sequence shown here is derived from an EMBL/GenBank/DDBJ whole genome shotgun (WGS) entry which is preliminary data.</text>
</comment>
<evidence type="ECO:0000259" key="3">
    <source>
        <dbReference type="Pfam" id="PF13229"/>
    </source>
</evidence>
<feature type="chain" id="PRO_5001577256" evidence="2">
    <location>
        <begin position="18"/>
        <end position="420"/>
    </location>
</feature>
<organism evidence="4 5">
    <name type="scientific">Hyphomonas jannaschiana VP2</name>
    <dbReference type="NCBI Taxonomy" id="1280952"/>
    <lineage>
        <taxon>Bacteria</taxon>
        <taxon>Pseudomonadati</taxon>
        <taxon>Pseudomonadota</taxon>
        <taxon>Alphaproteobacteria</taxon>
        <taxon>Hyphomonadales</taxon>
        <taxon>Hyphomonadaceae</taxon>
        <taxon>Hyphomonas</taxon>
    </lineage>
</organism>
<feature type="domain" description="Right handed beta helix" evidence="3">
    <location>
        <begin position="109"/>
        <end position="256"/>
    </location>
</feature>
<evidence type="ECO:0000313" key="4">
    <source>
        <dbReference type="EMBL" id="KCZ88759.1"/>
    </source>
</evidence>
<dbReference type="STRING" id="1280952.HJA_10329"/>
<feature type="region of interest" description="Disordered" evidence="1">
    <location>
        <begin position="394"/>
        <end position="420"/>
    </location>
</feature>